<evidence type="ECO:0000259" key="4">
    <source>
        <dbReference type="PROSITE" id="PS50893"/>
    </source>
</evidence>
<evidence type="ECO:0000256" key="1">
    <source>
        <dbReference type="ARBA" id="ARBA00022448"/>
    </source>
</evidence>
<dbReference type="OrthoDB" id="1689883at2"/>
<dbReference type="InterPro" id="IPR003439">
    <property type="entry name" value="ABC_transporter-like_ATP-bd"/>
</dbReference>
<dbReference type="PANTHER" id="PTHR42939">
    <property type="entry name" value="ABC TRANSPORTER ATP-BINDING PROTEIN ALBC-RELATED"/>
    <property type="match status" value="1"/>
</dbReference>
<dbReference type="SMART" id="SM00382">
    <property type="entry name" value="AAA"/>
    <property type="match status" value="1"/>
</dbReference>
<dbReference type="EMBL" id="NGKC01000002">
    <property type="protein sequence ID" value="RSU13897.1"/>
    <property type="molecule type" value="Genomic_DNA"/>
</dbReference>
<keyword evidence="1" id="KW-0813">Transport</keyword>
<dbReference type="PROSITE" id="PS00211">
    <property type="entry name" value="ABC_TRANSPORTER_1"/>
    <property type="match status" value="1"/>
</dbReference>
<dbReference type="InterPro" id="IPR051782">
    <property type="entry name" value="ABC_Transporter_VariousFunc"/>
</dbReference>
<feature type="domain" description="ABC transporter" evidence="4">
    <location>
        <begin position="3"/>
        <end position="230"/>
    </location>
</feature>
<dbReference type="Gene3D" id="3.40.50.300">
    <property type="entry name" value="P-loop containing nucleotide triphosphate hydrolases"/>
    <property type="match status" value="1"/>
</dbReference>
<keyword evidence="3 5" id="KW-0067">ATP-binding</keyword>
<evidence type="ECO:0000313" key="5">
    <source>
        <dbReference type="EMBL" id="RSU13897.1"/>
    </source>
</evidence>
<dbReference type="SUPFAM" id="SSF52540">
    <property type="entry name" value="P-loop containing nucleoside triphosphate hydrolases"/>
    <property type="match status" value="1"/>
</dbReference>
<protein>
    <submittedName>
        <fullName evidence="5">ABC transporter ATP-binding protein</fullName>
    </submittedName>
</protein>
<dbReference type="PANTHER" id="PTHR42939:SF1">
    <property type="entry name" value="ABC TRANSPORTER ATP-BINDING PROTEIN ALBC-RELATED"/>
    <property type="match status" value="1"/>
</dbReference>
<reference evidence="5 6" key="1">
    <citation type="submission" date="2017-05" db="EMBL/GenBank/DDBJ databases">
        <title>Vagococcus spp. assemblies.</title>
        <authorList>
            <person name="Gulvik C.A."/>
        </authorList>
    </citation>
    <scope>NUCLEOTIDE SEQUENCE [LARGE SCALE GENOMIC DNA]</scope>
    <source>
        <strain evidence="5 6">LMG 24798</strain>
    </source>
</reference>
<dbReference type="GO" id="GO:0005524">
    <property type="term" value="F:ATP binding"/>
    <property type="evidence" value="ECO:0007669"/>
    <property type="project" value="UniProtKB-KW"/>
</dbReference>
<evidence type="ECO:0000313" key="6">
    <source>
        <dbReference type="Proteomes" id="UP000286773"/>
    </source>
</evidence>
<organism evidence="5 6">
    <name type="scientific">Vagococcus acidifermentans</name>
    <dbReference type="NCBI Taxonomy" id="564710"/>
    <lineage>
        <taxon>Bacteria</taxon>
        <taxon>Bacillati</taxon>
        <taxon>Bacillota</taxon>
        <taxon>Bacilli</taxon>
        <taxon>Lactobacillales</taxon>
        <taxon>Enterococcaceae</taxon>
        <taxon>Vagococcus</taxon>
    </lineage>
</organism>
<evidence type="ECO:0000256" key="3">
    <source>
        <dbReference type="ARBA" id="ARBA00022840"/>
    </source>
</evidence>
<accession>A0A430B0M4</accession>
<dbReference type="RefSeq" id="WP_126812303.1">
    <property type="nucleotide sequence ID" value="NZ_NGKC01000002.1"/>
</dbReference>
<keyword evidence="6" id="KW-1185">Reference proteome</keyword>
<dbReference type="InterPro" id="IPR027417">
    <property type="entry name" value="P-loop_NTPase"/>
</dbReference>
<comment type="caution">
    <text evidence="5">The sequence shown here is derived from an EMBL/GenBank/DDBJ whole genome shotgun (WGS) entry which is preliminary data.</text>
</comment>
<dbReference type="AlphaFoldDB" id="A0A430B0M4"/>
<keyword evidence="2" id="KW-0547">Nucleotide-binding</keyword>
<gene>
    <name evidence="5" type="ORF">CBF27_03070</name>
</gene>
<proteinExistence type="predicted"/>
<name>A0A430B0M4_9ENTE</name>
<dbReference type="InterPro" id="IPR003593">
    <property type="entry name" value="AAA+_ATPase"/>
</dbReference>
<dbReference type="Proteomes" id="UP000286773">
    <property type="component" value="Unassembled WGS sequence"/>
</dbReference>
<sequence>MELIIKDLVKQFGNKKIFDAASFTFEKGRIYGLLGRNGSGKTTLFNCIAKDLAYESGSIMLQDNAAPRDYQDTEVGLVHASPRIPDFMTGYEFIKFFIDMNRDQMNNVRTPDAYLAKVGIAKEDRHRLLRDYSHGMQNKVQMIATMMIQPPVLLLDEPLTSFDVVAAHEMKELILSMKSDSIVIFSTHILQLAQDLCDEIVLLHDKQLTSIPSEKIKEPGFEEAIVAALSDKKGGDPQ</sequence>
<dbReference type="CDD" id="cd03230">
    <property type="entry name" value="ABC_DR_subfamily_A"/>
    <property type="match status" value="1"/>
</dbReference>
<dbReference type="GO" id="GO:0016887">
    <property type="term" value="F:ATP hydrolysis activity"/>
    <property type="evidence" value="ECO:0007669"/>
    <property type="project" value="InterPro"/>
</dbReference>
<evidence type="ECO:0000256" key="2">
    <source>
        <dbReference type="ARBA" id="ARBA00022741"/>
    </source>
</evidence>
<dbReference type="Pfam" id="PF00005">
    <property type="entry name" value="ABC_tran"/>
    <property type="match status" value="1"/>
</dbReference>
<dbReference type="InterPro" id="IPR017871">
    <property type="entry name" value="ABC_transporter-like_CS"/>
</dbReference>
<dbReference type="PROSITE" id="PS50893">
    <property type="entry name" value="ABC_TRANSPORTER_2"/>
    <property type="match status" value="1"/>
</dbReference>